<keyword evidence="4" id="KW-0963">Cytoplasm</keyword>
<keyword evidence="5" id="KW-0507">mRNA processing</keyword>
<reference evidence="16" key="1">
    <citation type="submission" date="2023-12" db="EMBL/GenBank/DDBJ databases">
        <title>Genome assembly of Anisodus tanguticus.</title>
        <authorList>
            <person name="Wang Y.-J."/>
        </authorList>
    </citation>
    <scope>NUCLEOTIDE SEQUENCE</scope>
    <source>
        <strain evidence="16">KB-2021</strain>
        <tissue evidence="16">Leaf</tissue>
    </source>
</reference>
<keyword evidence="7" id="KW-0694">RNA-binding</keyword>
<keyword evidence="10" id="KW-0687">Ribonucleoprotein</keyword>
<evidence type="ECO:0000256" key="10">
    <source>
        <dbReference type="ARBA" id="ARBA00023274"/>
    </source>
</evidence>
<comment type="caution">
    <text evidence="16">The sequence shown here is derived from an EMBL/GenBank/DDBJ whole genome shotgun (WGS) entry which is preliminary data.</text>
</comment>
<keyword evidence="6" id="KW-0747">Spliceosome</keyword>
<comment type="similarity">
    <text evidence="3">Belongs to the snRNP Sm proteins family.</text>
</comment>
<dbReference type="CDD" id="cd01718">
    <property type="entry name" value="Sm_E"/>
    <property type="match status" value="1"/>
</dbReference>
<dbReference type="GO" id="GO:0003723">
    <property type="term" value="F:RNA binding"/>
    <property type="evidence" value="ECO:0007669"/>
    <property type="project" value="UniProtKB-KW"/>
</dbReference>
<keyword evidence="8" id="KW-0508">mRNA splicing</keyword>
<keyword evidence="17" id="KW-1185">Reference proteome</keyword>
<evidence type="ECO:0000256" key="3">
    <source>
        <dbReference type="ARBA" id="ARBA00006850"/>
    </source>
</evidence>
<keyword evidence="9" id="KW-0539">Nucleus</keyword>
<evidence type="ECO:0000313" key="16">
    <source>
        <dbReference type="EMBL" id="KAK4375798.1"/>
    </source>
</evidence>
<evidence type="ECO:0000256" key="4">
    <source>
        <dbReference type="ARBA" id="ARBA00022490"/>
    </source>
</evidence>
<keyword evidence="14" id="KW-0175">Coiled coil</keyword>
<dbReference type="InterPro" id="IPR001163">
    <property type="entry name" value="Sm_dom_euk/arc"/>
</dbReference>
<evidence type="ECO:0000259" key="15">
    <source>
        <dbReference type="PROSITE" id="PS52002"/>
    </source>
</evidence>
<dbReference type="PANTHER" id="PTHR11193">
    <property type="entry name" value="SMALL NUCLEAR RIBONUCLEOPROTEIN E"/>
    <property type="match status" value="1"/>
</dbReference>
<evidence type="ECO:0000256" key="8">
    <source>
        <dbReference type="ARBA" id="ARBA00023187"/>
    </source>
</evidence>
<dbReference type="Pfam" id="PF01423">
    <property type="entry name" value="LSM"/>
    <property type="match status" value="1"/>
</dbReference>
<dbReference type="GO" id="GO:0005681">
    <property type="term" value="C:spliceosomal complex"/>
    <property type="evidence" value="ECO:0007669"/>
    <property type="project" value="UniProtKB-KW"/>
</dbReference>
<dbReference type="PROSITE" id="PS52002">
    <property type="entry name" value="SM"/>
    <property type="match status" value="1"/>
</dbReference>
<accession>A0AAE1SUA4</accession>
<evidence type="ECO:0000256" key="5">
    <source>
        <dbReference type="ARBA" id="ARBA00022664"/>
    </source>
</evidence>
<sequence>MASTKVQRIMTQPINLIFRFLQSKTRIQIWLFEQKDVRIEGRIIGFDEYMNLVLDDAEEVNVKKKSRKQLGRILLKGDNITLMMNTFGQEDEETAIAKNHHRRNSFLVPIPSFHFNHDNDQFDKEENGSEVIDSDAESSLSYQPPFPPAQAKFESDMIVADLVFRSVDCEFVLHEITQVEKHANESSRKIELQEGLLELLESERLILLNENARMGYKVASLMEENKGLSLESLFMKRKVAELARCMLNRREDHRVCVLSRKVEDLQGQIYGLERRNKEYYEQLLKHEEEKKNRAKIGK</sequence>
<evidence type="ECO:0000256" key="13">
    <source>
        <dbReference type="ARBA" id="ARBA00071875"/>
    </source>
</evidence>
<evidence type="ECO:0000256" key="2">
    <source>
        <dbReference type="ARBA" id="ARBA00004514"/>
    </source>
</evidence>
<dbReference type="Proteomes" id="UP001291623">
    <property type="component" value="Unassembled WGS sequence"/>
</dbReference>
<dbReference type="Gene3D" id="2.30.30.100">
    <property type="match status" value="1"/>
</dbReference>
<dbReference type="SUPFAM" id="SSF50182">
    <property type="entry name" value="Sm-like ribonucleoproteins"/>
    <property type="match status" value="1"/>
</dbReference>
<protein>
    <recommendedName>
        <fullName evidence="13">Probable small nuclear ribonucleoprotein E</fullName>
    </recommendedName>
    <alternativeName>
        <fullName evidence="11">Sm protein E</fullName>
    </alternativeName>
</protein>
<proteinExistence type="inferred from homology"/>
<dbReference type="InterPro" id="IPR027078">
    <property type="entry name" value="snRNP-E"/>
</dbReference>
<evidence type="ECO:0000256" key="14">
    <source>
        <dbReference type="SAM" id="Coils"/>
    </source>
</evidence>
<evidence type="ECO:0000256" key="7">
    <source>
        <dbReference type="ARBA" id="ARBA00022884"/>
    </source>
</evidence>
<comment type="function">
    <text evidence="12">Plays a role in pre-mRNA splicing as a core component of the spliceosomal U1, U2, U4 and U5 small nuclear ribonucleoproteins (snRNPs), the building blocks of the spliceosome.</text>
</comment>
<evidence type="ECO:0000256" key="11">
    <source>
        <dbReference type="ARBA" id="ARBA00030143"/>
    </source>
</evidence>
<dbReference type="AlphaFoldDB" id="A0AAE1SUA4"/>
<dbReference type="InterPro" id="IPR010920">
    <property type="entry name" value="LSM_dom_sf"/>
</dbReference>
<dbReference type="InterPro" id="IPR047575">
    <property type="entry name" value="Sm"/>
</dbReference>
<dbReference type="EMBL" id="JAVYJV010000003">
    <property type="protein sequence ID" value="KAK4375798.1"/>
    <property type="molecule type" value="Genomic_DNA"/>
</dbReference>
<dbReference type="GO" id="GO:0005829">
    <property type="term" value="C:cytosol"/>
    <property type="evidence" value="ECO:0007669"/>
    <property type="project" value="UniProtKB-SubCell"/>
</dbReference>
<evidence type="ECO:0000256" key="12">
    <source>
        <dbReference type="ARBA" id="ARBA00058057"/>
    </source>
</evidence>
<dbReference type="GO" id="GO:0000398">
    <property type="term" value="P:mRNA splicing, via spliceosome"/>
    <property type="evidence" value="ECO:0007669"/>
    <property type="project" value="InterPro"/>
</dbReference>
<feature type="domain" description="Sm" evidence="15">
    <location>
        <begin position="14"/>
        <end position="89"/>
    </location>
</feature>
<evidence type="ECO:0000313" key="17">
    <source>
        <dbReference type="Proteomes" id="UP001291623"/>
    </source>
</evidence>
<organism evidence="16 17">
    <name type="scientific">Anisodus tanguticus</name>
    <dbReference type="NCBI Taxonomy" id="243964"/>
    <lineage>
        <taxon>Eukaryota</taxon>
        <taxon>Viridiplantae</taxon>
        <taxon>Streptophyta</taxon>
        <taxon>Embryophyta</taxon>
        <taxon>Tracheophyta</taxon>
        <taxon>Spermatophyta</taxon>
        <taxon>Magnoliopsida</taxon>
        <taxon>eudicotyledons</taxon>
        <taxon>Gunneridae</taxon>
        <taxon>Pentapetalae</taxon>
        <taxon>asterids</taxon>
        <taxon>lamiids</taxon>
        <taxon>Solanales</taxon>
        <taxon>Solanaceae</taxon>
        <taxon>Solanoideae</taxon>
        <taxon>Hyoscyameae</taxon>
        <taxon>Anisodus</taxon>
    </lineage>
</organism>
<dbReference type="SMART" id="SM00651">
    <property type="entry name" value="Sm"/>
    <property type="match status" value="1"/>
</dbReference>
<gene>
    <name evidence="16" type="ORF">RND71_006475</name>
</gene>
<evidence type="ECO:0000256" key="1">
    <source>
        <dbReference type="ARBA" id="ARBA00004123"/>
    </source>
</evidence>
<comment type="subcellular location">
    <subcellularLocation>
        <location evidence="2">Cytoplasm</location>
        <location evidence="2">Cytosol</location>
    </subcellularLocation>
    <subcellularLocation>
        <location evidence="1">Nucleus</location>
    </subcellularLocation>
</comment>
<feature type="coiled-coil region" evidence="14">
    <location>
        <begin position="262"/>
        <end position="289"/>
    </location>
</feature>
<evidence type="ECO:0000256" key="6">
    <source>
        <dbReference type="ARBA" id="ARBA00022728"/>
    </source>
</evidence>
<evidence type="ECO:0000256" key="9">
    <source>
        <dbReference type="ARBA" id="ARBA00023242"/>
    </source>
</evidence>
<dbReference type="FunFam" id="2.30.30.100:FF:000013">
    <property type="entry name" value="Small nuclear ribonucleoprotein E"/>
    <property type="match status" value="1"/>
</dbReference>
<name>A0AAE1SUA4_9SOLA</name>